<protein>
    <submittedName>
        <fullName evidence="1">Uncharacterized protein</fullName>
    </submittedName>
</protein>
<proteinExistence type="predicted"/>
<reference evidence="1" key="1">
    <citation type="submission" date="2020-02" db="EMBL/GenBank/DDBJ databases">
        <authorList>
            <person name="Meier V. D."/>
        </authorList>
    </citation>
    <scope>NUCLEOTIDE SEQUENCE</scope>
    <source>
        <strain evidence="1">AVDCRST_MAG77</strain>
    </source>
</reference>
<evidence type="ECO:0000313" key="1">
    <source>
        <dbReference type="EMBL" id="CAA9299957.1"/>
    </source>
</evidence>
<sequence length="107" mass="11538">MIRGSATEIIVEFSGASIVPRAIIAISQGSEITATGGAAPAVGMTEVTMPVLLPRNVFNSWKQCITRCGALPAWRRAARHHLPYPAPPRPVMREFRSVFLTASLHTA</sequence>
<accession>A0A6J4KBF1</accession>
<gene>
    <name evidence="1" type="ORF">AVDCRST_MAG77-5540</name>
</gene>
<dbReference type="AlphaFoldDB" id="A0A6J4KBF1"/>
<organism evidence="1">
    <name type="scientific">uncultured Chloroflexota bacterium</name>
    <dbReference type="NCBI Taxonomy" id="166587"/>
    <lineage>
        <taxon>Bacteria</taxon>
        <taxon>Bacillati</taxon>
        <taxon>Chloroflexota</taxon>
        <taxon>environmental samples</taxon>
    </lineage>
</organism>
<name>A0A6J4KBF1_9CHLR</name>
<dbReference type="EMBL" id="CADCTC010000290">
    <property type="protein sequence ID" value="CAA9299957.1"/>
    <property type="molecule type" value="Genomic_DNA"/>
</dbReference>